<comment type="caution">
    <text evidence="1">The sequence shown here is derived from an EMBL/GenBank/DDBJ whole genome shotgun (WGS) entry which is preliminary data.</text>
</comment>
<organism evidence="1 2">
    <name type="scientific">Portunus trituberculatus</name>
    <name type="common">Swimming crab</name>
    <name type="synonym">Neptunus trituberculatus</name>
    <dbReference type="NCBI Taxonomy" id="210409"/>
    <lineage>
        <taxon>Eukaryota</taxon>
        <taxon>Metazoa</taxon>
        <taxon>Ecdysozoa</taxon>
        <taxon>Arthropoda</taxon>
        <taxon>Crustacea</taxon>
        <taxon>Multicrustacea</taxon>
        <taxon>Malacostraca</taxon>
        <taxon>Eumalacostraca</taxon>
        <taxon>Eucarida</taxon>
        <taxon>Decapoda</taxon>
        <taxon>Pleocyemata</taxon>
        <taxon>Brachyura</taxon>
        <taxon>Eubrachyura</taxon>
        <taxon>Portunoidea</taxon>
        <taxon>Portunidae</taxon>
        <taxon>Portuninae</taxon>
        <taxon>Portunus</taxon>
    </lineage>
</organism>
<proteinExistence type="predicted"/>
<sequence>MAVRYSHEVANYRLGCFVRMLFSGVDRNPALGSKPKSVFCDNCLVIVSNIDFKLDALHFVPSERSTEKNRKILTYLVK</sequence>
<dbReference type="EMBL" id="VSRR010000196">
    <property type="protein sequence ID" value="MPC12081.1"/>
    <property type="molecule type" value="Genomic_DNA"/>
</dbReference>
<evidence type="ECO:0000313" key="2">
    <source>
        <dbReference type="Proteomes" id="UP000324222"/>
    </source>
</evidence>
<keyword evidence="2" id="KW-1185">Reference proteome</keyword>
<dbReference type="AlphaFoldDB" id="A0A5B7CT69"/>
<evidence type="ECO:0000313" key="1">
    <source>
        <dbReference type="EMBL" id="MPC12081.1"/>
    </source>
</evidence>
<reference evidence="1 2" key="1">
    <citation type="submission" date="2019-05" db="EMBL/GenBank/DDBJ databases">
        <title>Another draft genome of Portunus trituberculatus and its Hox gene families provides insights of decapod evolution.</title>
        <authorList>
            <person name="Jeong J.-H."/>
            <person name="Song I."/>
            <person name="Kim S."/>
            <person name="Choi T."/>
            <person name="Kim D."/>
            <person name="Ryu S."/>
            <person name="Kim W."/>
        </authorList>
    </citation>
    <scope>NUCLEOTIDE SEQUENCE [LARGE SCALE GENOMIC DNA]</scope>
    <source>
        <tissue evidence="1">Muscle</tissue>
    </source>
</reference>
<accession>A0A5B7CT69</accession>
<protein>
    <submittedName>
        <fullName evidence="1">Uncharacterized protein</fullName>
    </submittedName>
</protein>
<dbReference type="Proteomes" id="UP000324222">
    <property type="component" value="Unassembled WGS sequence"/>
</dbReference>
<name>A0A5B7CT69_PORTR</name>
<gene>
    <name evidence="1" type="ORF">E2C01_004758</name>
</gene>